<organism evidence="1 2">
    <name type="scientific">Vaccinium darrowii</name>
    <dbReference type="NCBI Taxonomy" id="229202"/>
    <lineage>
        <taxon>Eukaryota</taxon>
        <taxon>Viridiplantae</taxon>
        <taxon>Streptophyta</taxon>
        <taxon>Embryophyta</taxon>
        <taxon>Tracheophyta</taxon>
        <taxon>Spermatophyta</taxon>
        <taxon>Magnoliopsida</taxon>
        <taxon>eudicotyledons</taxon>
        <taxon>Gunneridae</taxon>
        <taxon>Pentapetalae</taxon>
        <taxon>asterids</taxon>
        <taxon>Ericales</taxon>
        <taxon>Ericaceae</taxon>
        <taxon>Vaccinioideae</taxon>
        <taxon>Vaccinieae</taxon>
        <taxon>Vaccinium</taxon>
    </lineage>
</organism>
<comment type="caution">
    <text evidence="1">The sequence shown here is derived from an EMBL/GenBank/DDBJ whole genome shotgun (WGS) entry which is preliminary data.</text>
</comment>
<reference evidence="1 2" key="1">
    <citation type="journal article" date="2021" name="Hortic Res">
        <title>High-quality reference genome and annotation aids understanding of berry development for evergreen blueberry (Vaccinium darrowii).</title>
        <authorList>
            <person name="Yu J."/>
            <person name="Hulse-Kemp A.M."/>
            <person name="Babiker E."/>
            <person name="Staton M."/>
        </authorList>
    </citation>
    <scope>NUCLEOTIDE SEQUENCE [LARGE SCALE GENOMIC DNA]</scope>
    <source>
        <strain evidence="2">cv. NJ 8807/NJ 8810</strain>
        <tissue evidence="1">Young leaf</tissue>
    </source>
</reference>
<dbReference type="EMBL" id="CM037155">
    <property type="protein sequence ID" value="KAH7845597.1"/>
    <property type="molecule type" value="Genomic_DNA"/>
</dbReference>
<evidence type="ECO:0000313" key="2">
    <source>
        <dbReference type="Proteomes" id="UP000828048"/>
    </source>
</evidence>
<protein>
    <submittedName>
        <fullName evidence="1">Uncharacterized protein</fullName>
    </submittedName>
</protein>
<proteinExistence type="predicted"/>
<keyword evidence="2" id="KW-1185">Reference proteome</keyword>
<gene>
    <name evidence="1" type="ORF">Vadar_003927</name>
</gene>
<name>A0ACB7XXB3_9ERIC</name>
<sequence length="735" mass="82025">MDLSNPVETTKLAIEFFSLFPFLVSFLNGIDLLTCTRLNSVNVPCKRLSLWRSWSCCDRFPVELDVGPLQCQSARQAYISNGSLPRPSVPFPPSSTISVLVNDPMAALWDEEAVVDIRVSNDEVWTVNKAMLDPSFWQDSEVGNLKAKMGAVEIEEQRVKNDLMNFWTEDQETMQKREAIRAGKRKPAYLKGGNPSNHATTGDFIWDYSLLEDTILNHPEVVIQQNPVAKPLSQGPPKLIKALSNMEVPPDTPPETMVALLTPTRAKHVVVFTEKDLPPEGAGHNKPLHITLKCMEKWVPVVLLDNGSALNVCPLRTAYCLGFKNKDFQPSNLGVRAYDNTRRDVVGTIQMEVMIEDFKTSVEFHVLDIPSSFNLLLGRPWLHRSDIMAVPSSLHQKVQLGLATGTLTIYGDSGIRPHVPDNAPLLEIAHGEEDITLGGFSFDTSNGVLTIKMDEDFSVRSTALDMMLKMEYLPGLGLGRNNQGVAEFPKFMTNNHRFGLGYKSTNNESGHKQKGQARANQGPIHFTKAPEAVYLGEPEPFWDMEAKTKLPGFEIFADNTWDSDDEAEKWEEPAEMLHADWITVLDSGNLSSLFGEERPLGMREDEPAATLTDLKSVEDMELMMLGQEALEDVTTLIVDANGTYKNCTFVPRIIYTGTGFEFESESSTASSIESGVESKLESVITPRHHFSFEFESTLMYHTPGAPPFEMNKIDFAYLAVSEINYIDPDDEGIEF</sequence>
<evidence type="ECO:0000313" key="1">
    <source>
        <dbReference type="EMBL" id="KAH7845597.1"/>
    </source>
</evidence>
<dbReference type="Proteomes" id="UP000828048">
    <property type="component" value="Chromosome 5"/>
</dbReference>
<accession>A0ACB7XXB3</accession>